<feature type="transmembrane region" description="Helical" evidence="6">
    <location>
        <begin position="66"/>
        <end position="85"/>
    </location>
</feature>
<evidence type="ECO:0000256" key="1">
    <source>
        <dbReference type="ARBA" id="ARBA00004651"/>
    </source>
</evidence>
<keyword evidence="5 6" id="KW-0472">Membrane</keyword>
<comment type="subcellular location">
    <subcellularLocation>
        <location evidence="1">Cell membrane</location>
        <topology evidence="1">Multi-pass membrane protein</topology>
    </subcellularLocation>
</comment>
<feature type="transmembrane region" description="Helical" evidence="6">
    <location>
        <begin position="265"/>
        <end position="282"/>
    </location>
</feature>
<sequence length="295" mass="32023">MKNNFLILKIIIVMIAFSANSLLCRVALKDAHIDSLTFSMIRIVSGAVALLPLLLRRHHHIQFKKIHVISGISLTVYIVAFSLAYEQIDAGIGALILFGVVQLTMIIYGLCKGEILSRIKLTGLLFAFGGLVYLLIPSSVSTIHLPLLNVIFMALSGFAWAVYSLAGNSKGSMPVNTAYNFLLAVPAGAVILLIVSLLMPGDYHADMHGIILAVLSGAVASAGSYYLWYSVLPYIESITASTVQLSVPCLSIFLAVLFIGETLTTQIIIATTLVLTGIFIVIKDRKKKVRTRTER</sequence>
<keyword evidence="3 6" id="KW-0812">Transmembrane</keyword>
<comment type="caution">
    <text evidence="8">The sequence shown here is derived from an EMBL/GenBank/DDBJ whole genome shotgun (WGS) entry which is preliminary data.</text>
</comment>
<accession>A0AAI9MTF3</accession>
<dbReference type="PANTHER" id="PTHR32322">
    <property type="entry name" value="INNER MEMBRANE TRANSPORTER"/>
    <property type="match status" value="1"/>
</dbReference>
<dbReference type="AlphaFoldDB" id="A0AAI9MTF3"/>
<proteinExistence type="predicted"/>
<feature type="transmembrane region" description="Helical" evidence="6">
    <location>
        <begin position="123"/>
        <end position="140"/>
    </location>
</feature>
<evidence type="ECO:0000256" key="6">
    <source>
        <dbReference type="SAM" id="Phobius"/>
    </source>
</evidence>
<feature type="transmembrane region" description="Helical" evidence="6">
    <location>
        <begin position="178"/>
        <end position="198"/>
    </location>
</feature>
<evidence type="ECO:0000259" key="7">
    <source>
        <dbReference type="Pfam" id="PF00892"/>
    </source>
</evidence>
<evidence type="ECO:0000256" key="5">
    <source>
        <dbReference type="ARBA" id="ARBA00023136"/>
    </source>
</evidence>
<feature type="domain" description="EamA" evidence="7">
    <location>
        <begin position="7"/>
        <end position="135"/>
    </location>
</feature>
<name>A0AAI9MTF3_MORMO</name>
<organism evidence="8">
    <name type="scientific">Morganella morganii</name>
    <name type="common">Proteus morganii</name>
    <dbReference type="NCBI Taxonomy" id="582"/>
    <lineage>
        <taxon>Bacteria</taxon>
        <taxon>Pseudomonadati</taxon>
        <taxon>Pseudomonadota</taxon>
        <taxon>Gammaproteobacteria</taxon>
        <taxon>Enterobacterales</taxon>
        <taxon>Morganellaceae</taxon>
        <taxon>Morganella</taxon>
    </lineage>
</organism>
<dbReference type="InterPro" id="IPR037185">
    <property type="entry name" value="EmrE-like"/>
</dbReference>
<evidence type="ECO:0000256" key="4">
    <source>
        <dbReference type="ARBA" id="ARBA00022989"/>
    </source>
</evidence>
<feature type="transmembrane region" description="Helical" evidence="6">
    <location>
        <begin position="146"/>
        <end position="166"/>
    </location>
</feature>
<feature type="transmembrane region" description="Helical" evidence="6">
    <location>
        <begin position="91"/>
        <end position="111"/>
    </location>
</feature>
<keyword evidence="4 6" id="KW-1133">Transmembrane helix</keyword>
<feature type="transmembrane region" description="Helical" evidence="6">
    <location>
        <begin position="7"/>
        <end position="28"/>
    </location>
</feature>
<dbReference type="GO" id="GO:0016020">
    <property type="term" value="C:membrane"/>
    <property type="evidence" value="ECO:0007669"/>
    <property type="project" value="UniProtKB-SubCell"/>
</dbReference>
<feature type="transmembrane region" description="Helical" evidence="6">
    <location>
        <begin position="210"/>
        <end position="228"/>
    </location>
</feature>
<gene>
    <name evidence="8" type="ORF">PN925_002642</name>
</gene>
<keyword evidence="2" id="KW-1003">Cell membrane</keyword>
<dbReference type="RefSeq" id="WP_368899458.1">
    <property type="nucleotide sequence ID" value="NZ_CAXOOS010000009.1"/>
</dbReference>
<dbReference type="PANTHER" id="PTHR32322:SF9">
    <property type="entry name" value="AMINO-ACID METABOLITE EFFLUX PUMP-RELATED"/>
    <property type="match status" value="1"/>
</dbReference>
<dbReference type="EMBL" id="ABKJEP030000037">
    <property type="protein sequence ID" value="EMO9457257.1"/>
    <property type="molecule type" value="Genomic_DNA"/>
</dbReference>
<protein>
    <submittedName>
        <fullName evidence="8">DMT family transporter</fullName>
    </submittedName>
</protein>
<evidence type="ECO:0000256" key="3">
    <source>
        <dbReference type="ARBA" id="ARBA00022692"/>
    </source>
</evidence>
<evidence type="ECO:0000256" key="2">
    <source>
        <dbReference type="ARBA" id="ARBA00022475"/>
    </source>
</evidence>
<dbReference type="InterPro" id="IPR000620">
    <property type="entry name" value="EamA_dom"/>
</dbReference>
<reference evidence="8" key="1">
    <citation type="submission" date="2024-02" db="EMBL/GenBank/DDBJ databases">
        <authorList>
            <consortium name="Clinical and Environmental Microbiology Branch: Whole genome sequencing antimicrobial resistance pathogens in the healthcare setting"/>
        </authorList>
    </citation>
    <scope>NUCLEOTIDE SEQUENCE</scope>
    <source>
        <strain evidence="8">2023KU-00017</strain>
    </source>
</reference>
<feature type="transmembrane region" description="Helical" evidence="6">
    <location>
        <begin position="34"/>
        <end position="54"/>
    </location>
</feature>
<feature type="transmembrane region" description="Helical" evidence="6">
    <location>
        <begin position="240"/>
        <end position="259"/>
    </location>
</feature>
<evidence type="ECO:0000313" key="8">
    <source>
        <dbReference type="EMBL" id="EMO9457257.1"/>
    </source>
</evidence>
<feature type="domain" description="EamA" evidence="7">
    <location>
        <begin position="150"/>
        <end position="282"/>
    </location>
</feature>
<dbReference type="SUPFAM" id="SSF103481">
    <property type="entry name" value="Multidrug resistance efflux transporter EmrE"/>
    <property type="match status" value="2"/>
</dbReference>
<dbReference type="Pfam" id="PF00892">
    <property type="entry name" value="EamA"/>
    <property type="match status" value="2"/>
</dbReference>
<dbReference type="InterPro" id="IPR050638">
    <property type="entry name" value="AA-Vitamin_Transporters"/>
</dbReference>